<protein>
    <recommendedName>
        <fullName evidence="8">Mg2+ transporter protein, CorA-like/Zinc transport protein ZntB</fullName>
    </recommendedName>
</protein>
<evidence type="ECO:0000256" key="3">
    <source>
        <dbReference type="ARBA" id="ARBA00022989"/>
    </source>
</evidence>
<evidence type="ECO:0000256" key="4">
    <source>
        <dbReference type="ARBA" id="ARBA00023136"/>
    </source>
</evidence>
<dbReference type="GO" id="GO:0005886">
    <property type="term" value="C:plasma membrane"/>
    <property type="evidence" value="ECO:0007669"/>
    <property type="project" value="UniProtKB-SubCell"/>
</dbReference>
<reference evidence="6" key="1">
    <citation type="journal article" date="2020" name="Stud. Mycol.">
        <title>101 Dothideomycetes genomes: a test case for predicting lifestyles and emergence of pathogens.</title>
        <authorList>
            <person name="Haridas S."/>
            <person name="Albert R."/>
            <person name="Binder M."/>
            <person name="Bloem J."/>
            <person name="Labutti K."/>
            <person name="Salamov A."/>
            <person name="Andreopoulos B."/>
            <person name="Baker S."/>
            <person name="Barry K."/>
            <person name="Bills G."/>
            <person name="Bluhm B."/>
            <person name="Cannon C."/>
            <person name="Castanera R."/>
            <person name="Culley D."/>
            <person name="Daum C."/>
            <person name="Ezra D."/>
            <person name="Gonzalez J."/>
            <person name="Henrissat B."/>
            <person name="Kuo A."/>
            <person name="Liang C."/>
            <person name="Lipzen A."/>
            <person name="Lutzoni F."/>
            <person name="Magnuson J."/>
            <person name="Mondo S."/>
            <person name="Nolan M."/>
            <person name="Ohm R."/>
            <person name="Pangilinan J."/>
            <person name="Park H.-J."/>
            <person name="Ramirez L."/>
            <person name="Alfaro M."/>
            <person name="Sun H."/>
            <person name="Tritt A."/>
            <person name="Yoshinaga Y."/>
            <person name="Zwiers L.-H."/>
            <person name="Turgeon B."/>
            <person name="Goodwin S."/>
            <person name="Spatafora J."/>
            <person name="Crous P."/>
            <person name="Grigoriev I."/>
        </authorList>
    </citation>
    <scope>NUCLEOTIDE SEQUENCE</scope>
    <source>
        <strain evidence="6">CBS 269.34</strain>
    </source>
</reference>
<accession>A0A6A6QD52</accession>
<dbReference type="InterPro" id="IPR045863">
    <property type="entry name" value="CorA_TM1_TM2"/>
</dbReference>
<dbReference type="OrthoDB" id="2830640at2759"/>
<keyword evidence="2 5" id="KW-0812">Transmembrane</keyword>
<dbReference type="Gene3D" id="1.20.58.340">
    <property type="entry name" value="Magnesium transport protein CorA, transmembrane region"/>
    <property type="match status" value="1"/>
</dbReference>
<dbReference type="GO" id="GO:0000287">
    <property type="term" value="F:magnesium ion binding"/>
    <property type="evidence" value="ECO:0007669"/>
    <property type="project" value="TreeGrafter"/>
</dbReference>
<evidence type="ECO:0000256" key="5">
    <source>
        <dbReference type="SAM" id="Phobius"/>
    </source>
</evidence>
<dbReference type="PANTHER" id="PTHR46494">
    <property type="entry name" value="CORA FAMILY METAL ION TRANSPORTER (EUROFUNG)"/>
    <property type="match status" value="1"/>
</dbReference>
<feature type="non-terminal residue" evidence="6">
    <location>
        <position position="322"/>
    </location>
</feature>
<feature type="transmembrane region" description="Helical" evidence="5">
    <location>
        <begin position="301"/>
        <end position="321"/>
    </location>
</feature>
<evidence type="ECO:0000256" key="1">
    <source>
        <dbReference type="ARBA" id="ARBA00004651"/>
    </source>
</evidence>
<feature type="transmembrane region" description="Helical" evidence="5">
    <location>
        <begin position="264"/>
        <end position="289"/>
    </location>
</feature>
<gene>
    <name evidence="6" type="ORF">BU16DRAFT_447140</name>
</gene>
<evidence type="ECO:0000313" key="6">
    <source>
        <dbReference type="EMBL" id="KAF2489984.1"/>
    </source>
</evidence>
<organism evidence="6 7">
    <name type="scientific">Lophium mytilinum</name>
    <dbReference type="NCBI Taxonomy" id="390894"/>
    <lineage>
        <taxon>Eukaryota</taxon>
        <taxon>Fungi</taxon>
        <taxon>Dikarya</taxon>
        <taxon>Ascomycota</taxon>
        <taxon>Pezizomycotina</taxon>
        <taxon>Dothideomycetes</taxon>
        <taxon>Pleosporomycetidae</taxon>
        <taxon>Mytilinidiales</taxon>
        <taxon>Mytilinidiaceae</taxon>
        <taxon>Lophium</taxon>
    </lineage>
</organism>
<proteinExistence type="predicted"/>
<dbReference type="PANTHER" id="PTHR46494:SF1">
    <property type="entry name" value="CORA FAMILY METAL ION TRANSPORTER (EUROFUNG)"/>
    <property type="match status" value="1"/>
</dbReference>
<dbReference type="GO" id="GO:0015095">
    <property type="term" value="F:magnesium ion transmembrane transporter activity"/>
    <property type="evidence" value="ECO:0007669"/>
    <property type="project" value="TreeGrafter"/>
</dbReference>
<dbReference type="GO" id="GO:0050897">
    <property type="term" value="F:cobalt ion binding"/>
    <property type="evidence" value="ECO:0007669"/>
    <property type="project" value="TreeGrafter"/>
</dbReference>
<feature type="non-terminal residue" evidence="6">
    <location>
        <position position="1"/>
    </location>
</feature>
<name>A0A6A6QD52_9PEZI</name>
<dbReference type="AlphaFoldDB" id="A0A6A6QD52"/>
<dbReference type="SUPFAM" id="SSF144083">
    <property type="entry name" value="Magnesium transport protein CorA, transmembrane region"/>
    <property type="match status" value="1"/>
</dbReference>
<keyword evidence="7" id="KW-1185">Reference proteome</keyword>
<keyword evidence="4 5" id="KW-0472">Membrane</keyword>
<evidence type="ECO:0000256" key="2">
    <source>
        <dbReference type="ARBA" id="ARBA00022692"/>
    </source>
</evidence>
<sequence length="322" mass="37518">FNMPELWWSSWCRRSNGYFGSERGDGRGNFDAYQTWFRFQIKPTWVDKSTGKAHYAWHKFNIFTQWMESTKQTVILLFDPHRDIKVPLLNHLSHKLYSSTVEVPYTMHVYFLEELVRLQNDAVWSIRDLVRNAEKIRAEENGMVTQSDYARLHDVARHAIHVSETLDVAIDTVEAMRKACSQFLFDYRDGVAGIQACSNFEFFQNVLRGLRSRSASNKDRLLNEIQFSFNVIALKDSELARYDSEVSVRIGREAQTDGRAVKTLAFLTLAFLPATFISAVFSMSFFNFNPQNGKWTLSSKFWVYWAVTIPVTLLTILLWSLW</sequence>
<keyword evidence="3 5" id="KW-1133">Transmembrane helix</keyword>
<dbReference type="EMBL" id="MU004198">
    <property type="protein sequence ID" value="KAF2489984.1"/>
    <property type="molecule type" value="Genomic_DNA"/>
</dbReference>
<evidence type="ECO:0008006" key="8">
    <source>
        <dbReference type="Google" id="ProtNLM"/>
    </source>
</evidence>
<evidence type="ECO:0000313" key="7">
    <source>
        <dbReference type="Proteomes" id="UP000799750"/>
    </source>
</evidence>
<dbReference type="GO" id="GO:0015087">
    <property type="term" value="F:cobalt ion transmembrane transporter activity"/>
    <property type="evidence" value="ECO:0007669"/>
    <property type="project" value="TreeGrafter"/>
</dbReference>
<comment type="subcellular location">
    <subcellularLocation>
        <location evidence="1">Cell membrane</location>
        <topology evidence="1">Multi-pass membrane protein</topology>
    </subcellularLocation>
</comment>
<dbReference type="Proteomes" id="UP000799750">
    <property type="component" value="Unassembled WGS sequence"/>
</dbReference>